<dbReference type="PANTHER" id="PTHR13363:SF5">
    <property type="entry name" value="E3 UBIQUITIN-PROTEIN LIGASE RNF123"/>
    <property type="match status" value="1"/>
</dbReference>
<keyword evidence="1" id="KW-0479">Metal-binding</keyword>
<dbReference type="GO" id="GO:0005737">
    <property type="term" value="C:cytoplasm"/>
    <property type="evidence" value="ECO:0007669"/>
    <property type="project" value="TreeGrafter"/>
</dbReference>
<dbReference type="OrthoDB" id="5592107at2759"/>
<dbReference type="GO" id="GO:0004842">
    <property type="term" value="F:ubiquitin-protein transferase activity"/>
    <property type="evidence" value="ECO:0007669"/>
    <property type="project" value="InterPro"/>
</dbReference>
<dbReference type="InterPro" id="IPR045129">
    <property type="entry name" value="RNF123/RKP/RSPRY1"/>
</dbReference>
<feature type="non-terminal residue" evidence="4">
    <location>
        <position position="183"/>
    </location>
</feature>
<dbReference type="GO" id="GO:0051603">
    <property type="term" value="P:proteolysis involved in protein catabolic process"/>
    <property type="evidence" value="ECO:0007669"/>
    <property type="project" value="TreeGrafter"/>
</dbReference>
<proteinExistence type="predicted"/>
<sequence>MPRDVLGVWLHLDEVSPQYRFYLNGVEQPHTTLALECEKQAEQWLRSVARLARTGHYQMFPAASFTAGQQAQFNFGATPFRFPPSGDYNTLARLIVQRPELMVAAPTEFVYNTPCWTRPDDARTTAIATASTTIRGDATGFDTVERHSSSCASDDDIGSDRASSSLTLCELCCNAYANASFLP</sequence>
<dbReference type="Gene3D" id="2.60.120.920">
    <property type="match status" value="1"/>
</dbReference>
<dbReference type="PANTHER" id="PTHR13363">
    <property type="entry name" value="RING FINGER AND SRY DOMAIN-CONTAINING"/>
    <property type="match status" value="1"/>
</dbReference>
<protein>
    <submittedName>
        <fullName evidence="4">Uncharacterized protein</fullName>
    </submittedName>
</protein>
<dbReference type="AlphaFoldDB" id="A0A4P9YVX1"/>
<dbReference type="GO" id="GO:0008270">
    <property type="term" value="F:zinc ion binding"/>
    <property type="evidence" value="ECO:0007669"/>
    <property type="project" value="UniProtKB-KW"/>
</dbReference>
<evidence type="ECO:0000256" key="3">
    <source>
        <dbReference type="ARBA" id="ARBA00022833"/>
    </source>
</evidence>
<keyword evidence="2" id="KW-0863">Zinc-finger</keyword>
<reference evidence="5" key="1">
    <citation type="journal article" date="2018" name="Nat. Microbiol.">
        <title>Leveraging single-cell genomics to expand the fungal tree of life.</title>
        <authorList>
            <person name="Ahrendt S.R."/>
            <person name="Quandt C.A."/>
            <person name="Ciobanu D."/>
            <person name="Clum A."/>
            <person name="Salamov A."/>
            <person name="Andreopoulos B."/>
            <person name="Cheng J.F."/>
            <person name="Woyke T."/>
            <person name="Pelin A."/>
            <person name="Henrissat B."/>
            <person name="Reynolds N.K."/>
            <person name="Benny G.L."/>
            <person name="Smith M.E."/>
            <person name="James T.Y."/>
            <person name="Grigoriev I.V."/>
        </authorList>
    </citation>
    <scope>NUCLEOTIDE SEQUENCE [LARGE SCALE GENOMIC DNA]</scope>
    <source>
        <strain evidence="5">Benny S71-1</strain>
    </source>
</reference>
<gene>
    <name evidence="4" type="ORF">SYNPS1DRAFT_23685</name>
</gene>
<evidence type="ECO:0000313" key="5">
    <source>
        <dbReference type="Proteomes" id="UP000278143"/>
    </source>
</evidence>
<keyword evidence="3" id="KW-0862">Zinc</keyword>
<accession>A0A4P9YVX1</accession>
<name>A0A4P9YVX1_9FUNG</name>
<organism evidence="4 5">
    <name type="scientific">Syncephalis pseudoplumigaleata</name>
    <dbReference type="NCBI Taxonomy" id="1712513"/>
    <lineage>
        <taxon>Eukaryota</taxon>
        <taxon>Fungi</taxon>
        <taxon>Fungi incertae sedis</taxon>
        <taxon>Zoopagomycota</taxon>
        <taxon>Zoopagomycotina</taxon>
        <taxon>Zoopagomycetes</taxon>
        <taxon>Zoopagales</taxon>
        <taxon>Piptocephalidaceae</taxon>
        <taxon>Syncephalis</taxon>
    </lineage>
</organism>
<evidence type="ECO:0000256" key="2">
    <source>
        <dbReference type="ARBA" id="ARBA00022771"/>
    </source>
</evidence>
<dbReference type="InterPro" id="IPR043136">
    <property type="entry name" value="B30.2/SPRY_sf"/>
</dbReference>
<dbReference type="EMBL" id="KZ990367">
    <property type="protein sequence ID" value="RKP24223.1"/>
    <property type="molecule type" value="Genomic_DNA"/>
</dbReference>
<dbReference type="Proteomes" id="UP000278143">
    <property type="component" value="Unassembled WGS sequence"/>
</dbReference>
<evidence type="ECO:0000313" key="4">
    <source>
        <dbReference type="EMBL" id="RKP24223.1"/>
    </source>
</evidence>
<evidence type="ECO:0000256" key="1">
    <source>
        <dbReference type="ARBA" id="ARBA00022723"/>
    </source>
</evidence>
<keyword evidence="5" id="KW-1185">Reference proteome</keyword>